<dbReference type="InterPro" id="IPR016181">
    <property type="entry name" value="Acyl_CoA_acyltransferase"/>
</dbReference>
<dbReference type="Gene3D" id="3.40.630.30">
    <property type="match status" value="1"/>
</dbReference>
<comment type="caution">
    <text evidence="2">The sequence shown here is derived from an EMBL/GenBank/DDBJ whole genome shotgun (WGS) entry which is preliminary data.</text>
</comment>
<accession>A0A4R3M464</accession>
<name>A0A4R3M464_9HYPH</name>
<keyword evidence="2" id="KW-0808">Transferase</keyword>
<dbReference type="EMBL" id="SMAI01000001">
    <property type="protein sequence ID" value="TCT08071.1"/>
    <property type="molecule type" value="Genomic_DNA"/>
</dbReference>
<dbReference type="InterPro" id="IPR000182">
    <property type="entry name" value="GNAT_dom"/>
</dbReference>
<dbReference type="GO" id="GO:0016747">
    <property type="term" value="F:acyltransferase activity, transferring groups other than amino-acyl groups"/>
    <property type="evidence" value="ECO:0007669"/>
    <property type="project" value="InterPro"/>
</dbReference>
<dbReference type="PROSITE" id="PS51186">
    <property type="entry name" value="GNAT"/>
    <property type="match status" value="1"/>
</dbReference>
<dbReference type="RefSeq" id="WP_132029684.1">
    <property type="nucleotide sequence ID" value="NZ_SMAI01000001.1"/>
</dbReference>
<dbReference type="Proteomes" id="UP000294664">
    <property type="component" value="Unassembled WGS sequence"/>
</dbReference>
<dbReference type="OrthoDB" id="9815099at2"/>
<organism evidence="2 3">
    <name type="scientific">Aquabacter spiritensis</name>
    <dbReference type="NCBI Taxonomy" id="933073"/>
    <lineage>
        <taxon>Bacteria</taxon>
        <taxon>Pseudomonadati</taxon>
        <taxon>Pseudomonadota</taxon>
        <taxon>Alphaproteobacteria</taxon>
        <taxon>Hyphomicrobiales</taxon>
        <taxon>Xanthobacteraceae</taxon>
        <taxon>Aquabacter</taxon>
    </lineage>
</organism>
<reference evidence="2 3" key="1">
    <citation type="submission" date="2019-03" db="EMBL/GenBank/DDBJ databases">
        <title>Genomic Encyclopedia of Type Strains, Phase IV (KMG-IV): sequencing the most valuable type-strain genomes for metagenomic binning, comparative biology and taxonomic classification.</title>
        <authorList>
            <person name="Goeker M."/>
        </authorList>
    </citation>
    <scope>NUCLEOTIDE SEQUENCE [LARGE SCALE GENOMIC DNA]</scope>
    <source>
        <strain evidence="2 3">DSM 9035</strain>
    </source>
</reference>
<evidence type="ECO:0000313" key="3">
    <source>
        <dbReference type="Proteomes" id="UP000294664"/>
    </source>
</evidence>
<keyword evidence="3" id="KW-1185">Reference proteome</keyword>
<feature type="domain" description="N-acetyltransferase" evidence="1">
    <location>
        <begin position="4"/>
        <end position="144"/>
    </location>
</feature>
<evidence type="ECO:0000313" key="2">
    <source>
        <dbReference type="EMBL" id="TCT08071.1"/>
    </source>
</evidence>
<protein>
    <submittedName>
        <fullName evidence="2">Putative N-acetyltransferase YhbS</fullName>
    </submittedName>
</protein>
<dbReference type="Pfam" id="PF00583">
    <property type="entry name" value="Acetyltransf_1"/>
    <property type="match status" value="1"/>
</dbReference>
<sequence>MTDIVAEKVEEAAAREALLDLTMPTRFEKPSERIREGRLPAEGLAFAAHGPDGRLIATVRLWHVAAGPGKPALLLGPLAVHPWFRDRGLGGKMMQAAIATAAERGHGAILLVGDAPYYSRFGFSAAPTQGLWMPGAYDRDRLLGLELTPGALTGARGLISPTGAQIPVPSLGELMAASAA</sequence>
<gene>
    <name evidence="2" type="ORF">EDC64_101591</name>
</gene>
<proteinExistence type="predicted"/>
<dbReference type="SUPFAM" id="SSF55729">
    <property type="entry name" value="Acyl-CoA N-acyltransferases (Nat)"/>
    <property type="match status" value="1"/>
</dbReference>
<dbReference type="AlphaFoldDB" id="A0A4R3M464"/>
<dbReference type="CDD" id="cd04301">
    <property type="entry name" value="NAT_SF"/>
    <property type="match status" value="1"/>
</dbReference>
<evidence type="ECO:0000259" key="1">
    <source>
        <dbReference type="PROSITE" id="PS51186"/>
    </source>
</evidence>